<evidence type="ECO:0000259" key="4">
    <source>
        <dbReference type="PROSITE" id="PS50110"/>
    </source>
</evidence>
<feature type="region of interest" description="Disordered" evidence="3">
    <location>
        <begin position="351"/>
        <end position="370"/>
    </location>
</feature>
<dbReference type="FunFam" id="3.30.70.270:FF:000001">
    <property type="entry name" value="Diguanylate cyclase domain protein"/>
    <property type="match status" value="1"/>
</dbReference>
<gene>
    <name evidence="6" type="ordered locus">AM1_0564</name>
</gene>
<dbReference type="InterPro" id="IPR029787">
    <property type="entry name" value="Nucleotide_cyclase"/>
</dbReference>
<dbReference type="KEGG" id="amr:AM1_0564"/>
<dbReference type="RefSeq" id="WP_012161214.1">
    <property type="nucleotide sequence ID" value="NC_009925.1"/>
</dbReference>
<feature type="coiled-coil region" evidence="2">
    <location>
        <begin position="128"/>
        <end position="162"/>
    </location>
</feature>
<dbReference type="GO" id="GO:0043709">
    <property type="term" value="P:cell adhesion involved in single-species biofilm formation"/>
    <property type="evidence" value="ECO:0007669"/>
    <property type="project" value="TreeGrafter"/>
</dbReference>
<dbReference type="Gene3D" id="3.30.70.270">
    <property type="match status" value="1"/>
</dbReference>
<protein>
    <submittedName>
        <fullName evidence="6">Diguanylate cyclase (GGDEF domain), putative</fullName>
    </submittedName>
</protein>
<sequence>MQAAHLSILMIDDDEQDVEIVRELLSISHDFPVDLLHCSDLASGFELLESEIEIDLVLLDLCIAGTVGLDLFHQVNRAFPLTPVIILSGNSDEAVALKAMQEGAQDYLVKGRFTSSHLRRSIQYAVERQSLLLELDAKNRTLQSLSEQLELANQQLEELVTIDSLTQVNNRRCFDETFLSEWNRLCRENHPLSLIMCDVDHFKAFNDTYGHQAGDVCLRQVAQAIAKVAKRPADCVARYGGEEFAIILPNTDLDGAIQVAEAIRSTIQELAIPHQHSSTGNNVTASLGVASQVPDENVAPSILIEAADRALYVAKQQGRDRVQTHQKDCASLESRRTLELVGRLQQALHQQKAKRRGKLRLRPGALFTSQ</sequence>
<dbReference type="PANTHER" id="PTHR45138">
    <property type="entry name" value="REGULATORY COMPONENTS OF SENSORY TRANSDUCTION SYSTEM"/>
    <property type="match status" value="1"/>
</dbReference>
<dbReference type="InterPro" id="IPR000160">
    <property type="entry name" value="GGDEF_dom"/>
</dbReference>
<keyword evidence="7" id="KW-1185">Reference proteome</keyword>
<organism evidence="6 7">
    <name type="scientific">Acaryochloris marina (strain MBIC 11017)</name>
    <dbReference type="NCBI Taxonomy" id="329726"/>
    <lineage>
        <taxon>Bacteria</taxon>
        <taxon>Bacillati</taxon>
        <taxon>Cyanobacteriota</taxon>
        <taxon>Cyanophyceae</taxon>
        <taxon>Acaryochloridales</taxon>
        <taxon>Acaryochloridaceae</taxon>
        <taxon>Acaryochloris</taxon>
    </lineage>
</organism>
<dbReference type="SMART" id="SM00448">
    <property type="entry name" value="REC"/>
    <property type="match status" value="1"/>
</dbReference>
<dbReference type="PROSITE" id="PS50110">
    <property type="entry name" value="RESPONSE_REGULATORY"/>
    <property type="match status" value="1"/>
</dbReference>
<dbReference type="PROSITE" id="PS50887">
    <property type="entry name" value="GGDEF"/>
    <property type="match status" value="1"/>
</dbReference>
<feature type="compositionally biased region" description="Basic residues" evidence="3">
    <location>
        <begin position="351"/>
        <end position="361"/>
    </location>
</feature>
<feature type="modified residue" description="4-aspartylphosphate" evidence="1">
    <location>
        <position position="60"/>
    </location>
</feature>
<dbReference type="SUPFAM" id="SSF55073">
    <property type="entry name" value="Nucleotide cyclase"/>
    <property type="match status" value="1"/>
</dbReference>
<evidence type="ECO:0000313" key="6">
    <source>
        <dbReference type="EMBL" id="ABW25614.1"/>
    </source>
</evidence>
<dbReference type="STRING" id="329726.AM1_0564"/>
<dbReference type="Proteomes" id="UP000000268">
    <property type="component" value="Chromosome"/>
</dbReference>
<evidence type="ECO:0000256" key="3">
    <source>
        <dbReference type="SAM" id="MobiDB-lite"/>
    </source>
</evidence>
<feature type="domain" description="Response regulatory" evidence="4">
    <location>
        <begin position="7"/>
        <end position="125"/>
    </location>
</feature>
<feature type="domain" description="GGDEF" evidence="5">
    <location>
        <begin position="190"/>
        <end position="327"/>
    </location>
</feature>
<dbReference type="Gene3D" id="3.40.50.2300">
    <property type="match status" value="1"/>
</dbReference>
<dbReference type="AlphaFoldDB" id="B0CD23"/>
<proteinExistence type="predicted"/>
<evidence type="ECO:0000259" key="5">
    <source>
        <dbReference type="PROSITE" id="PS50887"/>
    </source>
</evidence>
<dbReference type="eggNOG" id="COG3706">
    <property type="taxonomic scope" value="Bacteria"/>
</dbReference>
<dbReference type="GO" id="GO:0000160">
    <property type="term" value="P:phosphorelay signal transduction system"/>
    <property type="evidence" value="ECO:0007669"/>
    <property type="project" value="InterPro"/>
</dbReference>
<name>B0CD23_ACAM1</name>
<dbReference type="SMART" id="SM00267">
    <property type="entry name" value="GGDEF"/>
    <property type="match status" value="1"/>
</dbReference>
<dbReference type="HOGENOM" id="CLU_000445_11_28_3"/>
<dbReference type="InterPro" id="IPR001789">
    <property type="entry name" value="Sig_transdc_resp-reg_receiver"/>
</dbReference>
<dbReference type="InterPro" id="IPR050469">
    <property type="entry name" value="Diguanylate_Cyclase"/>
</dbReference>
<dbReference type="OrthoDB" id="453368at2"/>
<dbReference type="PANTHER" id="PTHR45138:SF9">
    <property type="entry name" value="DIGUANYLATE CYCLASE DGCM-RELATED"/>
    <property type="match status" value="1"/>
</dbReference>
<dbReference type="CDD" id="cd01949">
    <property type="entry name" value="GGDEF"/>
    <property type="match status" value="1"/>
</dbReference>
<dbReference type="InterPro" id="IPR043128">
    <property type="entry name" value="Rev_trsase/Diguanyl_cyclase"/>
</dbReference>
<evidence type="ECO:0000313" key="7">
    <source>
        <dbReference type="Proteomes" id="UP000000268"/>
    </source>
</evidence>
<dbReference type="Pfam" id="PF00072">
    <property type="entry name" value="Response_reg"/>
    <property type="match status" value="1"/>
</dbReference>
<dbReference type="InterPro" id="IPR011006">
    <property type="entry name" value="CheY-like_superfamily"/>
</dbReference>
<keyword evidence="1" id="KW-0597">Phosphoprotein</keyword>
<dbReference type="GO" id="GO:1902201">
    <property type="term" value="P:negative regulation of bacterial-type flagellum-dependent cell motility"/>
    <property type="evidence" value="ECO:0007669"/>
    <property type="project" value="TreeGrafter"/>
</dbReference>
<reference evidence="6 7" key="1">
    <citation type="journal article" date="2008" name="Proc. Natl. Acad. Sci. U.S.A.">
        <title>Niche adaptation and genome expansion in the chlorophyll d-producing cyanobacterium Acaryochloris marina.</title>
        <authorList>
            <person name="Swingley W.D."/>
            <person name="Chen M."/>
            <person name="Cheung P.C."/>
            <person name="Conrad A.L."/>
            <person name="Dejesa L.C."/>
            <person name="Hao J."/>
            <person name="Honchak B.M."/>
            <person name="Karbach L.E."/>
            <person name="Kurdoglu A."/>
            <person name="Lahiri S."/>
            <person name="Mastrian S.D."/>
            <person name="Miyashita H."/>
            <person name="Page L."/>
            <person name="Ramakrishna P."/>
            <person name="Satoh S."/>
            <person name="Sattley W.M."/>
            <person name="Shimada Y."/>
            <person name="Taylor H.L."/>
            <person name="Tomo T."/>
            <person name="Tsuchiya T."/>
            <person name="Wang Z.T."/>
            <person name="Raymond J."/>
            <person name="Mimuro M."/>
            <person name="Blankenship R.E."/>
            <person name="Touchman J.W."/>
        </authorList>
    </citation>
    <scope>NUCLEOTIDE SEQUENCE [LARGE SCALE GENOMIC DNA]</scope>
    <source>
        <strain evidence="7">MBIC 11017</strain>
    </source>
</reference>
<keyword evidence="2" id="KW-0175">Coiled coil</keyword>
<dbReference type="GO" id="GO:0005886">
    <property type="term" value="C:plasma membrane"/>
    <property type="evidence" value="ECO:0007669"/>
    <property type="project" value="TreeGrafter"/>
</dbReference>
<dbReference type="CDD" id="cd00156">
    <property type="entry name" value="REC"/>
    <property type="match status" value="1"/>
</dbReference>
<evidence type="ECO:0000256" key="2">
    <source>
        <dbReference type="SAM" id="Coils"/>
    </source>
</evidence>
<dbReference type="EMBL" id="CP000828">
    <property type="protein sequence ID" value="ABW25614.1"/>
    <property type="molecule type" value="Genomic_DNA"/>
</dbReference>
<dbReference type="GO" id="GO:0052621">
    <property type="term" value="F:diguanylate cyclase activity"/>
    <property type="evidence" value="ECO:0007669"/>
    <property type="project" value="TreeGrafter"/>
</dbReference>
<dbReference type="NCBIfam" id="TIGR00254">
    <property type="entry name" value="GGDEF"/>
    <property type="match status" value="1"/>
</dbReference>
<dbReference type="SUPFAM" id="SSF52172">
    <property type="entry name" value="CheY-like"/>
    <property type="match status" value="1"/>
</dbReference>
<accession>B0CD23</accession>
<dbReference type="Pfam" id="PF00990">
    <property type="entry name" value="GGDEF"/>
    <property type="match status" value="1"/>
</dbReference>
<evidence type="ECO:0000256" key="1">
    <source>
        <dbReference type="PROSITE-ProRule" id="PRU00169"/>
    </source>
</evidence>